<proteinExistence type="predicted"/>
<sequence length="208" mass="24093">MAEVGHLPPAEFHRWYGGWDALDPSSVVGFMEGFGRPWWVVGGWAVERYTGVPRSHEDLDVSIFASDAEAFRRFVADRWTTWNMDQGWLRPFDERFRDVRPGSSLWVRRNAQSPWVLDVPLTPQEGGRWTNKKLPGHSAPLDEVTWVADDGLRYLCPEIALFMKHPQVRGKDRVDAATLLPRLDDRQRRWLRDAVAQVRPGHPWLDLL</sequence>
<organism evidence="1 2">
    <name type="scientific">Isoptericola peretonis</name>
    <dbReference type="NCBI Taxonomy" id="2918523"/>
    <lineage>
        <taxon>Bacteria</taxon>
        <taxon>Bacillati</taxon>
        <taxon>Actinomycetota</taxon>
        <taxon>Actinomycetes</taxon>
        <taxon>Micrococcales</taxon>
        <taxon>Promicromonosporaceae</taxon>
        <taxon>Isoptericola</taxon>
    </lineage>
</organism>
<reference evidence="1 2" key="1">
    <citation type="submission" date="2022-02" db="EMBL/GenBank/DDBJ databases">
        <title>The car tank lid bacteriome: a reservoir of bacteria with potential in bioremediation of fuel.</title>
        <authorList>
            <person name="Vidal-Verdu A."/>
            <person name="Gomez-Martinez D."/>
            <person name="Latorre-Perez A."/>
            <person name="Pereto J."/>
            <person name="Porcar M."/>
        </authorList>
    </citation>
    <scope>NUCLEOTIDE SEQUENCE [LARGE SCALE GENOMIC DNA]</scope>
    <source>
        <strain evidence="1 2">4D.3</strain>
    </source>
</reference>
<dbReference type="EMBL" id="JALQCY010000002">
    <property type="protein sequence ID" value="MCK9793586.1"/>
    <property type="molecule type" value="Genomic_DNA"/>
</dbReference>
<dbReference type="Gene3D" id="3.30.460.40">
    <property type="match status" value="1"/>
</dbReference>
<comment type="caution">
    <text evidence="1">The sequence shown here is derived from an EMBL/GenBank/DDBJ whole genome shotgun (WGS) entry which is preliminary data.</text>
</comment>
<name>A0ABT0J262_9MICO</name>
<dbReference type="Pfam" id="PF10706">
    <property type="entry name" value="Aminoglyc_resit"/>
    <property type="match status" value="1"/>
</dbReference>
<gene>
    <name evidence="1" type="ORF">M1843_07500</name>
</gene>
<accession>A0ABT0J262</accession>
<keyword evidence="2" id="KW-1185">Reference proteome</keyword>
<protein>
    <recommendedName>
        <fullName evidence="3">Amino acid transporter</fullName>
    </recommendedName>
</protein>
<dbReference type="RefSeq" id="WP_416343429.1">
    <property type="nucleotide sequence ID" value="NZ_JALQCY010000002.1"/>
</dbReference>
<dbReference type="Proteomes" id="UP001651050">
    <property type="component" value="Unassembled WGS sequence"/>
</dbReference>
<dbReference type="InterPro" id="IPR019646">
    <property type="entry name" value="Aminoglyc_AdlTrfase"/>
</dbReference>
<evidence type="ECO:0000313" key="1">
    <source>
        <dbReference type="EMBL" id="MCK9793586.1"/>
    </source>
</evidence>
<evidence type="ECO:0000313" key="2">
    <source>
        <dbReference type="Proteomes" id="UP001651050"/>
    </source>
</evidence>
<evidence type="ECO:0008006" key="3">
    <source>
        <dbReference type="Google" id="ProtNLM"/>
    </source>
</evidence>